<dbReference type="EMBL" id="AM942444">
    <property type="protein sequence ID" value="CAQ05243.1"/>
    <property type="molecule type" value="Genomic_DNA"/>
</dbReference>
<accession>B1VGD6</accession>
<dbReference type="Proteomes" id="UP000001727">
    <property type="component" value="Chromosome"/>
</dbReference>
<proteinExistence type="predicted"/>
<gene>
    <name evidence="1" type="ordered locus">cu1283</name>
</gene>
<dbReference type="AlphaFoldDB" id="B1VGD6"/>
<organism evidence="1 2">
    <name type="scientific">Corynebacterium urealyticum (strain ATCC 43042 / DSM 7109)</name>
    <dbReference type="NCBI Taxonomy" id="504474"/>
    <lineage>
        <taxon>Bacteria</taxon>
        <taxon>Bacillati</taxon>
        <taxon>Actinomycetota</taxon>
        <taxon>Actinomycetes</taxon>
        <taxon>Mycobacteriales</taxon>
        <taxon>Corynebacteriaceae</taxon>
        <taxon>Corynebacterium</taxon>
    </lineage>
</organism>
<reference evidence="1 2" key="1">
    <citation type="journal article" date="2008" name="J. Biotechnol.">
        <title>The lifestyle of Corynebacterium urealyticum derived from its complete genome sequence established by pyrosequencing.</title>
        <authorList>
            <person name="Tauch A."/>
            <person name="Trost E."/>
            <person name="Tilker A."/>
            <person name="Ludewig U."/>
            <person name="Schneiker S."/>
            <person name="Goesmann A."/>
            <person name="Arnold W."/>
            <person name="Bekel T."/>
            <person name="Brinkrolf K."/>
            <person name="Brune I."/>
            <person name="Goetker S."/>
            <person name="Kalinowski J."/>
            <person name="Kamp P.-B."/>
            <person name="Lobo F.P."/>
            <person name="Viehoever P."/>
            <person name="Weisshaar B."/>
            <person name="Soriano F."/>
            <person name="Droege M."/>
            <person name="Puehler A."/>
        </authorList>
    </citation>
    <scope>NUCLEOTIDE SEQUENCE [LARGE SCALE GENOMIC DNA]</scope>
    <source>
        <strain evidence="2">ATCC 43042 / DSM 7109</strain>
    </source>
</reference>
<name>B1VGD6_CORU7</name>
<dbReference type="STRING" id="504474.cu1283"/>
<keyword evidence="2" id="KW-1185">Reference proteome</keyword>
<dbReference type="HOGENOM" id="CLU_1213161_0_0_11"/>
<protein>
    <submittedName>
        <fullName evidence="1">Uncharacterized protein</fullName>
    </submittedName>
</protein>
<evidence type="ECO:0000313" key="1">
    <source>
        <dbReference type="EMBL" id="CAQ05243.1"/>
    </source>
</evidence>
<evidence type="ECO:0000313" key="2">
    <source>
        <dbReference type="Proteomes" id="UP000001727"/>
    </source>
</evidence>
<sequence length="228" mass="23333">MQSLMPEIGQKATLNSAKRTWGGAGCALALSTHKLGAANLVLGRGVSLFARFLTLHGPKRAGERNQHARSLMFCRVRSRPSGVLQSVFPPSSCFAEFDAGNRPKSDTQLCKTHVGGVAGCALALSTHKLGAANLVLGRGVSLFARLLTFHGPKRAGEGRAGGHRGDGAQVAGGAGAQVAGYGAAGVQVNGLAAGGARGHGGARGARGYGSRGLRCALRRDLHQVEPLP</sequence>
<dbReference type="KEGG" id="cur:cu1283"/>